<proteinExistence type="predicted"/>
<protein>
    <submittedName>
        <fullName evidence="2">Uncharacterized protein</fullName>
    </submittedName>
</protein>
<reference evidence="2" key="1">
    <citation type="submission" date="2024-06" db="EMBL/GenBank/DDBJ databases">
        <authorList>
            <consortium name="consrtm"/>
            <person name="Uemura M."/>
            <person name="Terahara T."/>
        </authorList>
    </citation>
    <scope>NUCLEOTIDE SEQUENCE</scope>
    <source>
        <strain evidence="2">KM77-8</strain>
    </source>
</reference>
<dbReference type="AlphaFoldDB" id="A0AAT9HBF5"/>
<organism evidence="2">
    <name type="scientific">Streptomyces haneummycinicus</name>
    <dbReference type="NCBI Taxonomy" id="3074435"/>
    <lineage>
        <taxon>Bacteria</taxon>
        <taxon>Bacillati</taxon>
        <taxon>Actinomycetota</taxon>
        <taxon>Actinomycetes</taxon>
        <taxon>Kitasatosporales</taxon>
        <taxon>Streptomycetaceae</taxon>
        <taxon>Streptomyces</taxon>
    </lineage>
</organism>
<gene>
    <name evidence="2" type="ORF">SHKM778_11090</name>
</gene>
<reference evidence="2" key="2">
    <citation type="submission" date="2024-07" db="EMBL/GenBank/DDBJ databases">
        <title>Streptomyces haneummycinica sp. nov., a new antibiotic-producing actinobacterium isolated from marine sediment.</title>
        <authorList>
            <person name="Uemura M."/>
            <person name="Hamada M."/>
            <person name="Hirano S."/>
            <person name="Kobayashi K."/>
            <person name="Ohshiro T."/>
            <person name="Kobayashi T."/>
            <person name="Terahara T."/>
        </authorList>
    </citation>
    <scope>NUCLEOTIDE SEQUENCE</scope>
    <source>
        <strain evidence="2">KM77-8</strain>
    </source>
</reference>
<evidence type="ECO:0000313" key="2">
    <source>
        <dbReference type="EMBL" id="BFO14721.1"/>
    </source>
</evidence>
<dbReference type="EMBL" id="AP035768">
    <property type="protein sequence ID" value="BFO14721.1"/>
    <property type="molecule type" value="Genomic_DNA"/>
</dbReference>
<name>A0AAT9HBF5_9ACTN</name>
<evidence type="ECO:0000256" key="1">
    <source>
        <dbReference type="SAM" id="MobiDB-lite"/>
    </source>
</evidence>
<dbReference type="PROSITE" id="PS51318">
    <property type="entry name" value="TAT"/>
    <property type="match status" value="1"/>
</dbReference>
<dbReference type="InterPro" id="IPR006311">
    <property type="entry name" value="TAT_signal"/>
</dbReference>
<sequence>MTGAVGRRRVLIGAVTAGTLVAAAGVGLGLWAASGDDGGSGEAAGTAGRSPSPSPTRSYPLSKAPRTIPAVREHSAERGPGWRPAKSHRVVVDDPALADEGG</sequence>
<accession>A0AAT9HBF5</accession>
<feature type="compositionally biased region" description="Low complexity" evidence="1">
    <location>
        <begin position="43"/>
        <end position="58"/>
    </location>
</feature>
<feature type="region of interest" description="Disordered" evidence="1">
    <location>
        <begin position="32"/>
        <end position="102"/>
    </location>
</feature>